<evidence type="ECO:0000256" key="7">
    <source>
        <dbReference type="ARBA" id="ARBA00022858"/>
    </source>
</evidence>
<evidence type="ECO:0000256" key="2">
    <source>
        <dbReference type="ARBA" id="ARBA00004613"/>
    </source>
</evidence>
<comment type="function">
    <text evidence="11">Stimulates aldosterone release.</text>
</comment>
<evidence type="ECO:0000256" key="6">
    <source>
        <dbReference type="ARBA" id="ARBA00022729"/>
    </source>
</evidence>
<dbReference type="PANTHER" id="PTHR11461:SF13">
    <property type="entry name" value="ANGIOTENSINOGEN"/>
    <property type="match status" value="1"/>
</dbReference>
<dbReference type="InterPro" id="IPR000227">
    <property type="entry name" value="Angiotensinogen"/>
</dbReference>
<dbReference type="Pfam" id="PF00079">
    <property type="entry name" value="Serpin"/>
    <property type="match status" value="1"/>
</dbReference>
<dbReference type="InterPro" id="IPR023796">
    <property type="entry name" value="Serpin_dom"/>
</dbReference>
<dbReference type="SUPFAM" id="SSF56574">
    <property type="entry name" value="Serpins"/>
    <property type="match status" value="1"/>
</dbReference>
<comment type="caution">
    <text evidence="18">The sequence shown here is derived from an EMBL/GenBank/DDBJ whole genome shotgun (WGS) entry which is preliminary data.</text>
</comment>
<comment type="function">
    <text evidence="12">Is a ligand for the G-protein coupled receptor MAS1. Has vasodilator and antidiuretic effects. Has an antithrombotic effect that involves MAS1-mediated release of nitric oxide from platelets.</text>
</comment>
<evidence type="ECO:0000256" key="15">
    <source>
        <dbReference type="RuleBase" id="RU000411"/>
    </source>
</evidence>
<evidence type="ECO:0000313" key="19">
    <source>
        <dbReference type="Proteomes" id="UP000558488"/>
    </source>
</evidence>
<dbReference type="InterPro" id="IPR023795">
    <property type="entry name" value="Serpin_CS"/>
</dbReference>
<feature type="signal peptide" evidence="16">
    <location>
        <begin position="1"/>
        <end position="19"/>
    </location>
</feature>
<gene>
    <name evidence="18" type="ORF">mPipKuh1_000454</name>
</gene>
<evidence type="ECO:0000256" key="12">
    <source>
        <dbReference type="ARBA" id="ARBA00029391"/>
    </source>
</evidence>
<protein>
    <recommendedName>
        <fullName evidence="4">Angiotensinogen</fullName>
    </recommendedName>
    <alternativeName>
        <fullName evidence="13">Serpin A8</fullName>
    </alternativeName>
</protein>
<evidence type="ECO:0000256" key="1">
    <source>
        <dbReference type="ARBA" id="ARBA00002747"/>
    </source>
</evidence>
<comment type="function">
    <text evidence="1">Essential component of the renin-angiotensin system (RAS), a potent regulator of blood pressure, body fluid and electrolyte homeostasis.</text>
</comment>
<dbReference type="GO" id="GO:0042310">
    <property type="term" value="P:vasoconstriction"/>
    <property type="evidence" value="ECO:0007669"/>
    <property type="project" value="UniProtKB-KW"/>
</dbReference>
<keyword evidence="19" id="KW-1185">Reference proteome</keyword>
<dbReference type="Gene3D" id="2.30.39.10">
    <property type="entry name" value="Alpha-1-antitrypsin, domain 1"/>
    <property type="match status" value="1"/>
</dbReference>
<evidence type="ECO:0000313" key="18">
    <source>
        <dbReference type="EMBL" id="KAF6267754.1"/>
    </source>
</evidence>
<dbReference type="OrthoDB" id="7817921at2759"/>
<keyword evidence="8" id="KW-1015">Disulfide bond</keyword>
<dbReference type="InterPro" id="IPR036186">
    <property type="entry name" value="Serpin_sf"/>
</dbReference>
<feature type="domain" description="Serpin" evidence="17">
    <location>
        <begin position="106"/>
        <end position="474"/>
    </location>
</feature>
<evidence type="ECO:0000256" key="5">
    <source>
        <dbReference type="ARBA" id="ARBA00022525"/>
    </source>
</evidence>
<sequence>MSRAGACLRAAALCLLVWAGLPAADRLYIHPFHMLVYNQSVCEQLERPSEAPTPAPTFTAVPIQAKTAPADEEALREPLVAAARGLQGEDKARVVTVGMLLNFLGLRLYRTLAETQAPPAATLLSPTALFGTLTAFYLGALDPTAGRLQAFLGVPGEDQGCTSRLDGHKVLSALQAIQGLLVLQGGAAGQARLRAATVLGLFTAPGLRLKQPFVGGLAPFAPVTLPRSLDLAADPRLAAERINRFMQAATGWKTGSPLREVSPDSNLVFNALARFQGRMKGFSLLPGPREFRVDNATSVAVPMLTGTGSFLHWSDARLNLSLTRVPLSANVGLLLVQPHDPAALAEVEALTFQHGLLTWTKHLAPRAVRLTLPQLALRGSYDLQDLLAQAKLATLLGAGASLGGISEDQLRVGQVLNSVLFELKAEKGERPTGSAHPPTESAEVLEVTLDRPFLFAVYDQDSTALHFLGRVTNPQNAV</sequence>
<evidence type="ECO:0000256" key="13">
    <source>
        <dbReference type="ARBA" id="ARBA00033182"/>
    </source>
</evidence>
<comment type="similarity">
    <text evidence="3 15">Belongs to the serpin family.</text>
</comment>
<dbReference type="InterPro" id="IPR042178">
    <property type="entry name" value="Serpin_sf_1"/>
</dbReference>
<dbReference type="GO" id="GO:0005615">
    <property type="term" value="C:extracellular space"/>
    <property type="evidence" value="ECO:0007669"/>
    <property type="project" value="InterPro"/>
</dbReference>
<keyword evidence="6 16" id="KW-0732">Signal</keyword>
<keyword evidence="9" id="KW-0325">Glycoprotein</keyword>
<evidence type="ECO:0000256" key="14">
    <source>
        <dbReference type="ARBA" id="ARBA00046068"/>
    </source>
</evidence>
<dbReference type="EMBL" id="JACAGB010000135">
    <property type="protein sequence ID" value="KAF6267754.1"/>
    <property type="molecule type" value="Genomic_DNA"/>
</dbReference>
<dbReference type="PRINTS" id="PR00654">
    <property type="entry name" value="ANGIOTENSNGN"/>
</dbReference>
<dbReference type="Proteomes" id="UP000558488">
    <property type="component" value="Unassembled WGS sequence"/>
</dbReference>
<name>A0A7J7QV13_PIPKU</name>
<accession>A0A7J7QV13</accession>
<evidence type="ECO:0000256" key="8">
    <source>
        <dbReference type="ARBA" id="ARBA00023157"/>
    </source>
</evidence>
<dbReference type="GO" id="GO:0004867">
    <property type="term" value="F:serine-type endopeptidase inhibitor activity"/>
    <property type="evidence" value="ECO:0007669"/>
    <property type="project" value="InterPro"/>
</dbReference>
<dbReference type="PANTHER" id="PTHR11461">
    <property type="entry name" value="SERINE PROTEASE INHIBITOR, SERPIN"/>
    <property type="match status" value="1"/>
</dbReference>
<evidence type="ECO:0000256" key="16">
    <source>
        <dbReference type="SAM" id="SignalP"/>
    </source>
</evidence>
<evidence type="ECO:0000256" key="9">
    <source>
        <dbReference type="ARBA" id="ARBA00023180"/>
    </source>
</evidence>
<proteinExistence type="inferred from homology"/>
<evidence type="ECO:0000259" key="17">
    <source>
        <dbReference type="SMART" id="SM00093"/>
    </source>
</evidence>
<dbReference type="GO" id="GO:0042981">
    <property type="term" value="P:regulation of apoptotic process"/>
    <property type="evidence" value="ECO:0007669"/>
    <property type="project" value="TreeGrafter"/>
</dbReference>
<dbReference type="PROSITE" id="PS00284">
    <property type="entry name" value="SERPIN"/>
    <property type="match status" value="1"/>
</dbReference>
<organism evidence="18 19">
    <name type="scientific">Pipistrellus kuhlii</name>
    <name type="common">Kuhl's pipistrelle</name>
    <dbReference type="NCBI Taxonomy" id="59472"/>
    <lineage>
        <taxon>Eukaryota</taxon>
        <taxon>Metazoa</taxon>
        <taxon>Chordata</taxon>
        <taxon>Craniata</taxon>
        <taxon>Vertebrata</taxon>
        <taxon>Euteleostomi</taxon>
        <taxon>Mammalia</taxon>
        <taxon>Eutheria</taxon>
        <taxon>Laurasiatheria</taxon>
        <taxon>Chiroptera</taxon>
        <taxon>Yangochiroptera</taxon>
        <taxon>Vespertilionidae</taxon>
        <taxon>Pipistrellus</taxon>
    </lineage>
</organism>
<feature type="chain" id="PRO_5029654592" description="Angiotensinogen" evidence="16">
    <location>
        <begin position="20"/>
        <end position="478"/>
    </location>
</feature>
<comment type="function">
    <text evidence="14">Acts directly on vascular smooth muscle as a potent vasoconstrictor, affects cardiac contractility and heart rate through its action on the sympathetic nervous system, and alters renal sodium and water absorption through its ability to stimulate the zona glomerulosa cells of the adrenal cortex to synthesize and secrete aldosterone. Acts by binding to angiotensin receptors AGTR1 and AGTR2. Also binds the DEAR/FBXW7-AS1 receptor.</text>
</comment>
<evidence type="ECO:0000256" key="3">
    <source>
        <dbReference type="ARBA" id="ARBA00009500"/>
    </source>
</evidence>
<comment type="subcellular location">
    <subcellularLocation>
        <location evidence="2">Secreted</location>
    </subcellularLocation>
</comment>
<keyword evidence="5" id="KW-0964">Secreted</keyword>
<keyword evidence="10" id="KW-0839">Vasoconstrictor</keyword>
<keyword evidence="7" id="KW-0838">Vasoactive</keyword>
<evidence type="ECO:0000256" key="11">
    <source>
        <dbReference type="ARBA" id="ARBA00029380"/>
    </source>
</evidence>
<dbReference type="InterPro" id="IPR000215">
    <property type="entry name" value="Serpin_fam"/>
</dbReference>
<evidence type="ECO:0000256" key="10">
    <source>
        <dbReference type="ARBA" id="ARBA00023322"/>
    </source>
</evidence>
<dbReference type="SMART" id="SM00093">
    <property type="entry name" value="SERPIN"/>
    <property type="match status" value="1"/>
</dbReference>
<reference evidence="18 19" key="1">
    <citation type="journal article" date="2020" name="Nature">
        <title>Six reference-quality genomes reveal evolution of bat adaptations.</title>
        <authorList>
            <person name="Jebb D."/>
            <person name="Huang Z."/>
            <person name="Pippel M."/>
            <person name="Hughes G.M."/>
            <person name="Lavrichenko K."/>
            <person name="Devanna P."/>
            <person name="Winkler S."/>
            <person name="Jermiin L.S."/>
            <person name="Skirmuntt E.C."/>
            <person name="Katzourakis A."/>
            <person name="Burkitt-Gray L."/>
            <person name="Ray D.A."/>
            <person name="Sullivan K.A.M."/>
            <person name="Roscito J.G."/>
            <person name="Kirilenko B.M."/>
            <person name="Davalos L.M."/>
            <person name="Corthals A.P."/>
            <person name="Power M.L."/>
            <person name="Jones G."/>
            <person name="Ransome R.D."/>
            <person name="Dechmann D.K.N."/>
            <person name="Locatelli A.G."/>
            <person name="Puechmaille S.J."/>
            <person name="Fedrigo O."/>
            <person name="Jarvis E.D."/>
            <person name="Hiller M."/>
            <person name="Vernes S.C."/>
            <person name="Myers E.W."/>
            <person name="Teeling E.C."/>
        </authorList>
    </citation>
    <scope>NUCLEOTIDE SEQUENCE [LARGE SCALE GENOMIC DNA]</scope>
    <source>
        <strain evidence="18">MPipKuh1</strain>
        <tissue evidence="18">Flight muscle</tissue>
    </source>
</reference>
<dbReference type="InterPro" id="IPR042185">
    <property type="entry name" value="Serpin_sf_2"/>
</dbReference>
<dbReference type="Gene3D" id="3.30.497.10">
    <property type="entry name" value="Antithrombin, subunit I, domain 2"/>
    <property type="match status" value="1"/>
</dbReference>
<dbReference type="AlphaFoldDB" id="A0A7J7QV13"/>
<dbReference type="GO" id="GO:0003081">
    <property type="term" value="P:regulation of systemic arterial blood pressure by renin-angiotensin"/>
    <property type="evidence" value="ECO:0007669"/>
    <property type="project" value="InterPro"/>
</dbReference>
<evidence type="ECO:0000256" key="4">
    <source>
        <dbReference type="ARBA" id="ARBA00015105"/>
    </source>
</evidence>